<comment type="caution">
    <text evidence="1">The sequence shown here is derived from an EMBL/GenBank/DDBJ whole genome shotgun (WGS) entry which is preliminary data.</text>
</comment>
<organism evidence="1 2">
    <name type="scientific">Holdemanella biformis</name>
    <dbReference type="NCBI Taxonomy" id="1735"/>
    <lineage>
        <taxon>Bacteria</taxon>
        <taxon>Bacillati</taxon>
        <taxon>Bacillota</taxon>
        <taxon>Erysipelotrichia</taxon>
        <taxon>Erysipelotrichales</taxon>
        <taxon>Erysipelotrichaceae</taxon>
        <taxon>Holdemanella</taxon>
    </lineage>
</organism>
<sequence>MKFSDIDFSAISRMMDNMSDEEKNKLNDMAQNMMNNMKQNEEPEEETDFYEALNINEEDYADFPGSVLDQIEAGSDLEVYYEDVKDVDFSASALFYAKATLNMLRKYIYPVFKNFFDGFNNPSTTTIYSYLYPLMDEDNIHKLFDEAFGTPEGWMELKNALQQIYIILNRAEYDFVSYEDLQLLKDILFNQEILLKIKNL</sequence>
<dbReference type="GeneID" id="66579636"/>
<name>A0A395WCW3_9FIRM</name>
<evidence type="ECO:0000313" key="2">
    <source>
        <dbReference type="Proteomes" id="UP000265489"/>
    </source>
</evidence>
<dbReference type="AlphaFoldDB" id="A0A395WCW3"/>
<accession>A0A395WCW3</accession>
<reference evidence="1 2" key="1">
    <citation type="submission" date="2018-08" db="EMBL/GenBank/DDBJ databases">
        <title>A genome reference for cultivated species of the human gut microbiota.</title>
        <authorList>
            <person name="Zou Y."/>
            <person name="Xue W."/>
            <person name="Luo G."/>
        </authorList>
    </citation>
    <scope>NUCLEOTIDE SEQUENCE [LARGE SCALE GENOMIC DNA]</scope>
    <source>
        <strain evidence="1 2">AF15-20</strain>
    </source>
</reference>
<dbReference type="RefSeq" id="WP_118324899.1">
    <property type="nucleotide sequence ID" value="NZ_CATXNH010000046.1"/>
</dbReference>
<dbReference type="Proteomes" id="UP000265489">
    <property type="component" value="Unassembled WGS sequence"/>
</dbReference>
<evidence type="ECO:0000313" key="1">
    <source>
        <dbReference type="EMBL" id="RGU92656.1"/>
    </source>
</evidence>
<proteinExistence type="predicted"/>
<protein>
    <submittedName>
        <fullName evidence="1">Uncharacterized protein</fullName>
    </submittedName>
</protein>
<dbReference type="EMBL" id="QRYQ01000005">
    <property type="protein sequence ID" value="RGU92656.1"/>
    <property type="molecule type" value="Genomic_DNA"/>
</dbReference>
<gene>
    <name evidence="1" type="ORF">DWW32_04375</name>
</gene>